<accession>A0A8J5GWP9</accession>
<dbReference type="InterPro" id="IPR008949">
    <property type="entry name" value="Isoprenoid_synthase_dom_sf"/>
</dbReference>
<organism evidence="1 2">
    <name type="scientific">Zingiber officinale</name>
    <name type="common">Ginger</name>
    <name type="synonym">Amomum zingiber</name>
    <dbReference type="NCBI Taxonomy" id="94328"/>
    <lineage>
        <taxon>Eukaryota</taxon>
        <taxon>Viridiplantae</taxon>
        <taxon>Streptophyta</taxon>
        <taxon>Embryophyta</taxon>
        <taxon>Tracheophyta</taxon>
        <taxon>Spermatophyta</taxon>
        <taxon>Magnoliopsida</taxon>
        <taxon>Liliopsida</taxon>
        <taxon>Zingiberales</taxon>
        <taxon>Zingiberaceae</taxon>
        <taxon>Zingiber</taxon>
    </lineage>
</organism>
<evidence type="ECO:0000313" key="1">
    <source>
        <dbReference type="EMBL" id="KAG6507853.1"/>
    </source>
</evidence>
<dbReference type="EMBL" id="JACMSC010000009">
    <property type="protein sequence ID" value="KAG6507853.1"/>
    <property type="molecule type" value="Genomic_DNA"/>
</dbReference>
<evidence type="ECO:0000313" key="2">
    <source>
        <dbReference type="Proteomes" id="UP000734854"/>
    </source>
</evidence>
<dbReference type="AlphaFoldDB" id="A0A8J5GWP9"/>
<gene>
    <name evidence="1" type="ORF">ZIOFF_033206</name>
</gene>
<dbReference type="Gene3D" id="1.10.600.10">
    <property type="entry name" value="Farnesyl Diphosphate Synthase"/>
    <property type="match status" value="1"/>
</dbReference>
<sequence>MDDVLDMTRTSEDLGKMAGNDLVKEKTMYLKLMGLEKVQLLAEKLVAKVEENCRVSIGTERGCCATSSTTSPTATTLLYFSHT</sequence>
<comment type="caution">
    <text evidence="1">The sequence shown here is derived from an EMBL/GenBank/DDBJ whole genome shotgun (WGS) entry which is preliminary data.</text>
</comment>
<name>A0A8J5GWP9_ZINOF</name>
<keyword evidence="2" id="KW-1185">Reference proteome</keyword>
<proteinExistence type="predicted"/>
<dbReference type="Proteomes" id="UP000734854">
    <property type="component" value="Unassembled WGS sequence"/>
</dbReference>
<reference evidence="1 2" key="1">
    <citation type="submission" date="2020-08" db="EMBL/GenBank/DDBJ databases">
        <title>Plant Genome Project.</title>
        <authorList>
            <person name="Zhang R.-G."/>
        </authorList>
    </citation>
    <scope>NUCLEOTIDE SEQUENCE [LARGE SCALE GENOMIC DNA]</scope>
    <source>
        <tissue evidence="1">Rhizome</tissue>
    </source>
</reference>
<protein>
    <submittedName>
        <fullName evidence="1">Uncharacterized protein</fullName>
    </submittedName>
</protein>
<dbReference type="SUPFAM" id="SSF48576">
    <property type="entry name" value="Terpenoid synthases"/>
    <property type="match status" value="1"/>
</dbReference>